<dbReference type="InterPro" id="IPR041073">
    <property type="entry name" value="MobL"/>
</dbReference>
<evidence type="ECO:0000256" key="1">
    <source>
        <dbReference type="SAM" id="MobiDB-lite"/>
    </source>
</evidence>
<dbReference type="Proteomes" id="UP000823868">
    <property type="component" value="Unassembled WGS sequence"/>
</dbReference>
<evidence type="ECO:0000313" key="3">
    <source>
        <dbReference type="Proteomes" id="UP000823868"/>
    </source>
</evidence>
<dbReference type="InterPro" id="IPR006597">
    <property type="entry name" value="Sel1-like"/>
</dbReference>
<reference evidence="2" key="1">
    <citation type="journal article" date="2021" name="PeerJ">
        <title>Extensive microbial diversity within the chicken gut microbiome revealed by metagenomics and culture.</title>
        <authorList>
            <person name="Gilroy R."/>
            <person name="Ravi A."/>
            <person name="Getino M."/>
            <person name="Pursley I."/>
            <person name="Horton D.L."/>
            <person name="Alikhan N.F."/>
            <person name="Baker D."/>
            <person name="Gharbi K."/>
            <person name="Hall N."/>
            <person name="Watson M."/>
            <person name="Adriaenssens E.M."/>
            <person name="Foster-Nyarko E."/>
            <person name="Jarju S."/>
            <person name="Secka A."/>
            <person name="Antonio M."/>
            <person name="Oren A."/>
            <person name="Chaudhuri R.R."/>
            <person name="La Ragione R."/>
            <person name="Hildebrand F."/>
            <person name="Pallen M.J."/>
        </authorList>
    </citation>
    <scope>NUCLEOTIDE SEQUENCE</scope>
    <source>
        <strain evidence="2">ChiBcec16_6824</strain>
    </source>
</reference>
<dbReference type="Pfam" id="PF18555">
    <property type="entry name" value="MobL"/>
    <property type="match status" value="1"/>
</dbReference>
<dbReference type="SMART" id="SM00671">
    <property type="entry name" value="SEL1"/>
    <property type="match status" value="4"/>
</dbReference>
<dbReference type="PANTHER" id="PTHR43628:SF1">
    <property type="entry name" value="CHITIN SYNTHASE REGULATORY FACTOR 2-RELATED"/>
    <property type="match status" value="1"/>
</dbReference>
<dbReference type="Gene3D" id="1.25.40.10">
    <property type="entry name" value="Tetratricopeptide repeat domain"/>
    <property type="match status" value="1"/>
</dbReference>
<dbReference type="SUPFAM" id="SSF81901">
    <property type="entry name" value="HCP-like"/>
    <property type="match status" value="1"/>
</dbReference>
<dbReference type="Pfam" id="PF08238">
    <property type="entry name" value="Sel1"/>
    <property type="match status" value="4"/>
</dbReference>
<reference evidence="2" key="2">
    <citation type="submission" date="2021-04" db="EMBL/GenBank/DDBJ databases">
        <authorList>
            <person name="Gilroy R."/>
        </authorList>
    </citation>
    <scope>NUCLEOTIDE SEQUENCE</scope>
    <source>
        <strain evidence="2">ChiBcec16_6824</strain>
    </source>
</reference>
<dbReference type="NCBIfam" id="NF041499">
    <property type="entry name" value="MobP3"/>
    <property type="match status" value="1"/>
</dbReference>
<protein>
    <submittedName>
        <fullName evidence="2">SEL1-like repeat protein</fullName>
    </submittedName>
</protein>
<dbReference type="InterPro" id="IPR048102">
    <property type="entry name" value="MobP3"/>
</dbReference>
<dbReference type="AlphaFoldDB" id="A0A9D1Y7X4"/>
<sequence>MARLILKSPYLQCDRNHPVSGYLQYIGTRERVELLPDDRPPTRKQEQLVRKLTKDFPEAKKLGEYLDYESKPTKANASAFITRALEENWPAVQQSDDYMKYIATRPRAERLGDHGLFGDEDGVDLEKAMRELDQYTGNVWTHILSLKREDAARLGYDNAKAWQNLLRANRNDIAAAMNIPPNHFRWYAAYHDEGDHPHVHMMAWSTVPEEAYLTKEGIRQIKSKLMNQIFRQEMLHTYEQKSQSRDELVRETRWAIRKLTREMARSICSHPEIEQKMEQLAGQLETVKGKKSYGYLPKPVKKTVDEIVDKLEELPVVRACYDQWCVLQSEVDSYCHDKPREKKKLSQEKEFRQIKNAVIQEVERIRLGDITFEDADLSDHDEPKQVRGESYDCWELRQIIRDDSLPLEDRDGAAEELERLAERGDAHAQLLLGQLYRDGPLLIPDSQRVKDWFTQAAERGLPEAQYALGKLLLSDDMEVRDPDEGIRWLNQAAENGNHFAAYRLGKEYLTGETLTKDTSKAAKWFTRLAEAGNQYAQYMLGKLYLTGQGVTRDQAQAMVWFSRSAAQGNQYAQFFLEHQNDLRPPSVMLAATRLLYHMSQIFEDHSLPQSSAGLHVDSKLRRKIQKKKIAMGHKPDDHAEEQKQGRMVMGGM</sequence>
<dbReference type="PANTHER" id="PTHR43628">
    <property type="entry name" value="ACTIVATOR OF C KINASE PROTEIN 1-RELATED"/>
    <property type="match status" value="1"/>
</dbReference>
<comment type="caution">
    <text evidence="2">The sequence shown here is derived from an EMBL/GenBank/DDBJ whole genome shotgun (WGS) entry which is preliminary data.</text>
</comment>
<accession>A0A9D1Y7X4</accession>
<feature type="region of interest" description="Disordered" evidence="1">
    <location>
        <begin position="631"/>
        <end position="652"/>
    </location>
</feature>
<organism evidence="2 3">
    <name type="scientific">Candidatus Flavonifractor merdigallinarum</name>
    <dbReference type="NCBI Taxonomy" id="2838589"/>
    <lineage>
        <taxon>Bacteria</taxon>
        <taxon>Bacillati</taxon>
        <taxon>Bacillota</taxon>
        <taxon>Clostridia</taxon>
        <taxon>Eubacteriales</taxon>
        <taxon>Oscillospiraceae</taxon>
        <taxon>Flavonifractor</taxon>
    </lineage>
</organism>
<dbReference type="InterPro" id="IPR011990">
    <property type="entry name" value="TPR-like_helical_dom_sf"/>
</dbReference>
<dbReference type="EMBL" id="DXDX01000066">
    <property type="protein sequence ID" value="HIY20977.1"/>
    <property type="molecule type" value="Genomic_DNA"/>
</dbReference>
<evidence type="ECO:0000313" key="2">
    <source>
        <dbReference type="EMBL" id="HIY20977.1"/>
    </source>
</evidence>
<feature type="compositionally biased region" description="Basic and acidic residues" evidence="1">
    <location>
        <begin position="633"/>
        <end position="644"/>
    </location>
</feature>
<proteinExistence type="predicted"/>
<dbReference type="InterPro" id="IPR052945">
    <property type="entry name" value="Mitotic_Regulator"/>
</dbReference>
<gene>
    <name evidence="2" type="ORF">H9841_03630</name>
</gene>
<name>A0A9D1Y7X4_9FIRM</name>